<accession>A0A4Q8LDI2</accession>
<evidence type="ECO:0000256" key="8">
    <source>
        <dbReference type="PROSITE-ProRule" id="PRU01360"/>
    </source>
</evidence>
<keyword evidence="3 8" id="KW-1134">Transmembrane beta strand</keyword>
<reference evidence="14 15" key="1">
    <citation type="submission" date="2019-02" db="EMBL/GenBank/DDBJ databases">
        <title>WGS of Pseudoxanthomonas species novum from clinical isolates.</title>
        <authorList>
            <person name="Bernier A.-M."/>
            <person name="Bernard K."/>
            <person name="Vachon A."/>
        </authorList>
    </citation>
    <scope>NUCLEOTIDE SEQUENCE [LARGE SCALE GENOMIC DNA]</scope>
    <source>
        <strain evidence="14 15">NML171200</strain>
    </source>
</reference>
<dbReference type="InterPro" id="IPR039426">
    <property type="entry name" value="TonB-dep_rcpt-like"/>
</dbReference>
<keyword evidence="2 8" id="KW-0813">Transport</keyword>
<feature type="signal peptide" evidence="11">
    <location>
        <begin position="1"/>
        <end position="36"/>
    </location>
</feature>
<comment type="subcellular location">
    <subcellularLocation>
        <location evidence="1 8">Cell outer membrane</location>
        <topology evidence="1 8">Multi-pass membrane protein</topology>
    </subcellularLocation>
</comment>
<dbReference type="Pfam" id="PF00593">
    <property type="entry name" value="TonB_dep_Rec_b-barrel"/>
    <property type="match status" value="1"/>
</dbReference>
<dbReference type="PANTHER" id="PTHR40980:SF3">
    <property type="entry name" value="TONB-DEPENDENT RECEPTOR-LIKE BETA-BARREL DOMAIN-CONTAINING PROTEIN"/>
    <property type="match status" value="1"/>
</dbReference>
<comment type="similarity">
    <text evidence="8 9">Belongs to the TonB-dependent receptor family.</text>
</comment>
<dbReference type="InterPro" id="IPR000531">
    <property type="entry name" value="Beta-barrel_TonB"/>
</dbReference>
<dbReference type="PROSITE" id="PS52016">
    <property type="entry name" value="TONB_DEPENDENT_REC_3"/>
    <property type="match status" value="1"/>
</dbReference>
<feature type="compositionally biased region" description="Low complexity" evidence="10">
    <location>
        <begin position="39"/>
        <end position="52"/>
    </location>
</feature>
<dbReference type="InterPro" id="IPR012910">
    <property type="entry name" value="Plug_dom"/>
</dbReference>
<dbReference type="InterPro" id="IPR010104">
    <property type="entry name" value="TonB_rcpt_bac"/>
</dbReference>
<keyword evidence="14" id="KW-0675">Receptor</keyword>
<organism evidence="14 15">
    <name type="scientific">Pseudoxanthomonas winnipegensis</name>
    <dbReference type="NCBI Taxonomy" id="2480810"/>
    <lineage>
        <taxon>Bacteria</taxon>
        <taxon>Pseudomonadati</taxon>
        <taxon>Pseudomonadota</taxon>
        <taxon>Gammaproteobacteria</taxon>
        <taxon>Lysobacterales</taxon>
        <taxon>Lysobacteraceae</taxon>
        <taxon>Pseudoxanthomonas</taxon>
    </lineage>
</organism>
<evidence type="ECO:0000256" key="6">
    <source>
        <dbReference type="ARBA" id="ARBA00023136"/>
    </source>
</evidence>
<evidence type="ECO:0000256" key="1">
    <source>
        <dbReference type="ARBA" id="ARBA00004571"/>
    </source>
</evidence>
<dbReference type="PANTHER" id="PTHR40980">
    <property type="entry name" value="PLUG DOMAIN-CONTAINING PROTEIN"/>
    <property type="match status" value="1"/>
</dbReference>
<evidence type="ECO:0000313" key="15">
    <source>
        <dbReference type="Proteomes" id="UP000292627"/>
    </source>
</evidence>
<dbReference type="RefSeq" id="WP_130550826.1">
    <property type="nucleotide sequence ID" value="NZ_SHMC01000002.1"/>
</dbReference>
<comment type="caution">
    <text evidence="14">The sequence shown here is derived from an EMBL/GenBank/DDBJ whole genome shotgun (WGS) entry which is preliminary data.</text>
</comment>
<dbReference type="GO" id="GO:0009279">
    <property type="term" value="C:cell outer membrane"/>
    <property type="evidence" value="ECO:0007669"/>
    <property type="project" value="UniProtKB-SubCell"/>
</dbReference>
<evidence type="ECO:0000256" key="2">
    <source>
        <dbReference type="ARBA" id="ARBA00022448"/>
    </source>
</evidence>
<evidence type="ECO:0000256" key="10">
    <source>
        <dbReference type="SAM" id="MobiDB-lite"/>
    </source>
</evidence>
<dbReference type="AlphaFoldDB" id="A0A4Q8LDI2"/>
<proteinExistence type="inferred from homology"/>
<keyword evidence="5 9" id="KW-0798">TonB box</keyword>
<dbReference type="InterPro" id="IPR037066">
    <property type="entry name" value="Plug_dom_sf"/>
</dbReference>
<keyword evidence="11" id="KW-0732">Signal</keyword>
<dbReference type="Pfam" id="PF07715">
    <property type="entry name" value="Plug"/>
    <property type="match status" value="1"/>
</dbReference>
<protein>
    <submittedName>
        <fullName evidence="14">TonB-dependent receptor</fullName>
    </submittedName>
</protein>
<keyword evidence="6 8" id="KW-0472">Membrane</keyword>
<evidence type="ECO:0000259" key="12">
    <source>
        <dbReference type="Pfam" id="PF00593"/>
    </source>
</evidence>
<feature type="domain" description="TonB-dependent receptor-like beta-barrel" evidence="12">
    <location>
        <begin position="454"/>
        <end position="954"/>
    </location>
</feature>
<dbReference type="Proteomes" id="UP000292627">
    <property type="component" value="Unassembled WGS sequence"/>
</dbReference>
<evidence type="ECO:0000256" key="11">
    <source>
        <dbReference type="SAM" id="SignalP"/>
    </source>
</evidence>
<dbReference type="Gene3D" id="2.40.170.20">
    <property type="entry name" value="TonB-dependent receptor, beta-barrel domain"/>
    <property type="match status" value="1"/>
</dbReference>
<feature type="domain" description="TonB-dependent receptor plug" evidence="13">
    <location>
        <begin position="92"/>
        <end position="195"/>
    </location>
</feature>
<feature type="chain" id="PRO_5020662308" evidence="11">
    <location>
        <begin position="37"/>
        <end position="987"/>
    </location>
</feature>
<name>A0A4Q8LDI2_9GAMM</name>
<dbReference type="EMBL" id="SHMC01000002">
    <property type="protein sequence ID" value="TAA26974.1"/>
    <property type="molecule type" value="Genomic_DNA"/>
</dbReference>
<gene>
    <name evidence="14" type="ORF">EA660_07135</name>
</gene>
<evidence type="ECO:0000256" key="5">
    <source>
        <dbReference type="ARBA" id="ARBA00023077"/>
    </source>
</evidence>
<evidence type="ECO:0000256" key="7">
    <source>
        <dbReference type="ARBA" id="ARBA00023237"/>
    </source>
</evidence>
<sequence length="987" mass="107790">MRHPIGSPATGPLRPSALRTALLTVLFAGATGPVVAQTTTAAPHAQPPGTTTSTGAPQATDPAQADGSTATTLDQVKVTGIRASIQSSIDKKRDDTVISDVLSAQDIGDLPAASLADAIETLTGAGSTRDKTGASEISIRGLGAFLSNTTFNGREITNGSGDRSVNFNMFPSELINTVAIYKTQRADLIEGGVAGSIGLETVKPLDYGKRAIQLEGKGSWAEYDNKYKDKDGIGYRATGSYIDQFEFDNGGKLGVSLGYQKLEGTDPEESITSGSTWYACGYATTTGNCVEPGATAIDHGTPYYLVPSSRIYRLKQERNDRQSEFAAIQWKPNEVVELNVDYQHTDRNWHESRSDFSLSNANRNIRNVEATDDGIVRHLTGSSSIDTSSTLYDRNEEYTGGGINLILRPSAAWEIDADLAYSHTTRTDTQRVVRFRANRTGIDGTIVPGISSGTTGYVNYAWDWDGDVPSIALDPLFDRYDYNAYSGAARVTSEEEQNDHKIRSGRLDVSYLPEGGFLTKVKFGGRTSQTDYAYFDQTLQTDYATNNAAQKALIVAANQACRAEFPQADFMDDAGGNTISSWAYFDPACAYQAFRSTFDTGVDPDYQDPNNVGITEKTRALYAMGEFRSELFGVPYSGNAGVRWIKTDVRSAGVRPALDVTRNDDGTYNIVANGNYDRLVTKAGNDRLLPSVNAAFELRDDLLLRVGAYRAMARPDIAALGSGRDFNTSATAAYGSLEEALSNVQATGNPDAKPLMSWNGDVSLEWYPNADTILAGALYWKQFNGGTETQIFDETFTVNDQDVTVPVARQVTTDQSSTLTGFELTASHRLSYLPKPFDGLGFKLSYNYADADYTTQDPRLGEQVDATTGAVTPAIVVPAGLSGYSRHVLSGSLYWDLGKFDMQAIAKFRSHYYQDFTGNTAQQNRYYGDNTSVDFRASYRFDKHLSMSLELTNLTNEPRVAYQPAYGNFREYVSYGRRAYLGVRYRF</sequence>
<dbReference type="NCBIfam" id="TIGR01782">
    <property type="entry name" value="TonB-Xanth-Caul"/>
    <property type="match status" value="1"/>
</dbReference>
<evidence type="ECO:0000256" key="9">
    <source>
        <dbReference type="RuleBase" id="RU003357"/>
    </source>
</evidence>
<dbReference type="InterPro" id="IPR036942">
    <property type="entry name" value="Beta-barrel_TonB_sf"/>
</dbReference>
<evidence type="ECO:0000259" key="13">
    <source>
        <dbReference type="Pfam" id="PF07715"/>
    </source>
</evidence>
<feature type="region of interest" description="Disordered" evidence="10">
    <location>
        <begin position="39"/>
        <end position="70"/>
    </location>
</feature>
<dbReference type="SUPFAM" id="SSF56935">
    <property type="entry name" value="Porins"/>
    <property type="match status" value="1"/>
</dbReference>
<keyword evidence="4 8" id="KW-0812">Transmembrane</keyword>
<keyword evidence="7 8" id="KW-0998">Cell outer membrane</keyword>
<dbReference type="Gene3D" id="2.170.130.10">
    <property type="entry name" value="TonB-dependent receptor, plug domain"/>
    <property type="match status" value="1"/>
</dbReference>
<evidence type="ECO:0000256" key="3">
    <source>
        <dbReference type="ARBA" id="ARBA00022452"/>
    </source>
</evidence>
<evidence type="ECO:0000313" key="14">
    <source>
        <dbReference type="EMBL" id="TAA26974.1"/>
    </source>
</evidence>
<dbReference type="OrthoDB" id="8727862at2"/>
<evidence type="ECO:0000256" key="4">
    <source>
        <dbReference type="ARBA" id="ARBA00022692"/>
    </source>
</evidence>